<reference evidence="7 8" key="1">
    <citation type="submission" date="2017-07" db="EMBL/GenBank/DDBJ databases">
        <title>Tamlnaduibacter salinus (Mi-7) genome sequencing.</title>
        <authorList>
            <person name="Verma A."/>
            <person name="Krishnamurthi S."/>
        </authorList>
    </citation>
    <scope>NUCLEOTIDE SEQUENCE [LARGE SCALE GENOMIC DNA]</scope>
    <source>
        <strain evidence="7 8">Mi-7</strain>
    </source>
</reference>
<name>A0A2A2I3P0_9GAMM</name>
<keyword evidence="3 5" id="KW-1133">Transmembrane helix</keyword>
<dbReference type="Proteomes" id="UP000218332">
    <property type="component" value="Unassembled WGS sequence"/>
</dbReference>
<feature type="transmembrane region" description="Helical" evidence="5">
    <location>
        <begin position="20"/>
        <end position="48"/>
    </location>
</feature>
<sequence>MVVIVEHLNALLSFYEDPWFWQYPAATLGLSVLAFLVFAAPWTLLAYYDPDWAKPFKIQQKPFQVRRYFWPNLARIAINSSIMFLLLIVSWPILRYSPIHQGELPAWYIIVLQLLFFIILDDFLYYWMHRYMHQNKWLLKNVHSVHHRIRNTCALDGNYFNWLEFVMTGSLALVGPLLLGCHLYVLYIWIVIRQLEAADGHAGYDFKWNPTHWLPVYQGPVYHDFHHARYQGNYAGFLPYLDRFWNTYVPEYLRYRRAKQAKVTQTVGR</sequence>
<dbReference type="GO" id="GO:0016491">
    <property type="term" value="F:oxidoreductase activity"/>
    <property type="evidence" value="ECO:0007669"/>
    <property type="project" value="InterPro"/>
</dbReference>
<keyword evidence="2 5" id="KW-0812">Transmembrane</keyword>
<comment type="subcellular location">
    <subcellularLocation>
        <location evidence="1">Membrane</location>
    </subcellularLocation>
</comment>
<organism evidence="7 8">
    <name type="scientific">Tamilnaduibacter salinus</name>
    <dbReference type="NCBI Taxonomy" id="1484056"/>
    <lineage>
        <taxon>Bacteria</taxon>
        <taxon>Pseudomonadati</taxon>
        <taxon>Pseudomonadota</taxon>
        <taxon>Gammaproteobacteria</taxon>
        <taxon>Pseudomonadales</taxon>
        <taxon>Marinobacteraceae</taxon>
        <taxon>Tamilnaduibacter</taxon>
    </lineage>
</organism>
<evidence type="ECO:0000256" key="4">
    <source>
        <dbReference type="ARBA" id="ARBA00023136"/>
    </source>
</evidence>
<dbReference type="GO" id="GO:0016020">
    <property type="term" value="C:membrane"/>
    <property type="evidence" value="ECO:0007669"/>
    <property type="project" value="UniProtKB-SubCell"/>
</dbReference>
<dbReference type="GO" id="GO:0005506">
    <property type="term" value="F:iron ion binding"/>
    <property type="evidence" value="ECO:0007669"/>
    <property type="project" value="InterPro"/>
</dbReference>
<keyword evidence="4 5" id="KW-0472">Membrane</keyword>
<dbReference type="GO" id="GO:0008610">
    <property type="term" value="P:lipid biosynthetic process"/>
    <property type="evidence" value="ECO:0007669"/>
    <property type="project" value="InterPro"/>
</dbReference>
<dbReference type="EMBL" id="NMPM01000044">
    <property type="protein sequence ID" value="PAV25904.1"/>
    <property type="molecule type" value="Genomic_DNA"/>
</dbReference>
<keyword evidence="8" id="KW-1185">Reference proteome</keyword>
<dbReference type="InterPro" id="IPR006694">
    <property type="entry name" value="Fatty_acid_hydroxylase"/>
</dbReference>
<gene>
    <name evidence="7" type="ORF">CF392_08490</name>
</gene>
<evidence type="ECO:0000256" key="1">
    <source>
        <dbReference type="ARBA" id="ARBA00004370"/>
    </source>
</evidence>
<feature type="transmembrane region" description="Helical" evidence="5">
    <location>
        <begin position="69"/>
        <end position="94"/>
    </location>
</feature>
<dbReference type="Pfam" id="PF04116">
    <property type="entry name" value="FA_hydroxylase"/>
    <property type="match status" value="1"/>
</dbReference>
<dbReference type="InterPro" id="IPR050307">
    <property type="entry name" value="Sterol_Desaturase_Related"/>
</dbReference>
<evidence type="ECO:0000259" key="6">
    <source>
        <dbReference type="Pfam" id="PF04116"/>
    </source>
</evidence>
<evidence type="ECO:0000313" key="8">
    <source>
        <dbReference type="Proteomes" id="UP000218332"/>
    </source>
</evidence>
<dbReference type="AlphaFoldDB" id="A0A2A2I3P0"/>
<feature type="domain" description="Fatty acid hydroxylase" evidence="6">
    <location>
        <begin position="115"/>
        <end position="247"/>
    </location>
</feature>
<protein>
    <recommendedName>
        <fullName evidence="6">Fatty acid hydroxylase domain-containing protein</fullName>
    </recommendedName>
</protein>
<evidence type="ECO:0000256" key="5">
    <source>
        <dbReference type="SAM" id="Phobius"/>
    </source>
</evidence>
<evidence type="ECO:0000256" key="2">
    <source>
        <dbReference type="ARBA" id="ARBA00022692"/>
    </source>
</evidence>
<evidence type="ECO:0000313" key="7">
    <source>
        <dbReference type="EMBL" id="PAV25904.1"/>
    </source>
</evidence>
<proteinExistence type="predicted"/>
<feature type="transmembrane region" description="Helical" evidence="5">
    <location>
        <begin position="171"/>
        <end position="192"/>
    </location>
</feature>
<dbReference type="PANTHER" id="PTHR11863">
    <property type="entry name" value="STEROL DESATURASE"/>
    <property type="match status" value="1"/>
</dbReference>
<feature type="transmembrane region" description="Helical" evidence="5">
    <location>
        <begin position="106"/>
        <end position="127"/>
    </location>
</feature>
<comment type="caution">
    <text evidence="7">The sequence shown here is derived from an EMBL/GenBank/DDBJ whole genome shotgun (WGS) entry which is preliminary data.</text>
</comment>
<accession>A0A2A2I3P0</accession>
<evidence type="ECO:0000256" key="3">
    <source>
        <dbReference type="ARBA" id="ARBA00022989"/>
    </source>
</evidence>